<keyword evidence="1" id="KW-1133">Transmembrane helix</keyword>
<name>A0A7G5BWF1_9BACL</name>
<feature type="transmembrane region" description="Helical" evidence="1">
    <location>
        <begin position="17"/>
        <end position="40"/>
    </location>
</feature>
<dbReference type="EMBL" id="CP041969">
    <property type="protein sequence ID" value="QMV41285.1"/>
    <property type="molecule type" value="Genomic_DNA"/>
</dbReference>
<keyword evidence="3" id="KW-1185">Reference proteome</keyword>
<sequence>MNIHYTSMRQVTFKNRIIFLFLFSSLIPFVFLGVISFYTIDSILSNKVEHTLQSKLEQDLSYLENTLNNVNHVSQQLAFGIGTNKLIEEMNNAQEPFKQIQLLNEIKEELNVISFSNPNIGLLMYYYPETDSHKFENFSIRGKFSPDQLPVMAKYSDITYFGPLLCLTY</sequence>
<keyword evidence="1" id="KW-0472">Membrane</keyword>
<evidence type="ECO:0000313" key="3">
    <source>
        <dbReference type="Proteomes" id="UP000515679"/>
    </source>
</evidence>
<reference evidence="2 3" key="1">
    <citation type="submission" date="2019-07" db="EMBL/GenBank/DDBJ databases">
        <authorList>
            <person name="Kim J.K."/>
            <person name="Cheong H.-M."/>
            <person name="Choi Y."/>
            <person name="Hwang K.J."/>
            <person name="Lee S."/>
            <person name="Choi C."/>
        </authorList>
    </citation>
    <scope>NUCLEOTIDE SEQUENCE [LARGE SCALE GENOMIC DNA]</scope>
    <source>
        <strain evidence="2 3">KS 22</strain>
    </source>
</reference>
<dbReference type="KEGG" id="cchl:FPL14_08850"/>
<keyword evidence="1" id="KW-0812">Transmembrane</keyword>
<evidence type="ECO:0000256" key="1">
    <source>
        <dbReference type="SAM" id="Phobius"/>
    </source>
</evidence>
<organism evidence="2 3">
    <name type="scientific">Cohnella cholangitidis</name>
    <dbReference type="NCBI Taxonomy" id="2598458"/>
    <lineage>
        <taxon>Bacteria</taxon>
        <taxon>Bacillati</taxon>
        <taxon>Bacillota</taxon>
        <taxon>Bacilli</taxon>
        <taxon>Bacillales</taxon>
        <taxon>Paenibacillaceae</taxon>
        <taxon>Cohnella</taxon>
    </lineage>
</organism>
<proteinExistence type="predicted"/>
<protein>
    <submittedName>
        <fullName evidence="2">Uncharacterized protein</fullName>
    </submittedName>
</protein>
<evidence type="ECO:0000313" key="2">
    <source>
        <dbReference type="EMBL" id="QMV41285.1"/>
    </source>
</evidence>
<dbReference type="Proteomes" id="UP000515679">
    <property type="component" value="Chromosome"/>
</dbReference>
<dbReference type="AlphaFoldDB" id="A0A7G5BWF1"/>
<gene>
    <name evidence="2" type="ORF">FPL14_08850</name>
</gene>
<accession>A0A7G5BWF1</accession>
<dbReference type="RefSeq" id="WP_182302644.1">
    <property type="nucleotide sequence ID" value="NZ_CP041969.1"/>
</dbReference>